<feature type="domain" description="Multidrug resistance protein MdtA-like C-terminal permuted SH3" evidence="8">
    <location>
        <begin position="324"/>
        <end position="382"/>
    </location>
</feature>
<dbReference type="Pfam" id="PF25967">
    <property type="entry name" value="RND-MFP_C"/>
    <property type="match status" value="1"/>
</dbReference>
<feature type="domain" description="Multidrug resistance protein MdtA-like barrel-sandwich hybrid" evidence="6">
    <location>
        <begin position="63"/>
        <end position="218"/>
    </location>
</feature>
<dbReference type="SUPFAM" id="SSF111369">
    <property type="entry name" value="HlyD-like secretion proteins"/>
    <property type="match status" value="1"/>
</dbReference>
<comment type="subcellular location">
    <subcellularLocation>
        <location evidence="1">Cell membrane</location>
    </subcellularLocation>
</comment>
<dbReference type="GO" id="GO:0019898">
    <property type="term" value="C:extrinsic component of membrane"/>
    <property type="evidence" value="ECO:0007669"/>
    <property type="project" value="InterPro"/>
</dbReference>
<dbReference type="PANTHER" id="PTHR30469">
    <property type="entry name" value="MULTIDRUG RESISTANCE PROTEIN MDTA"/>
    <property type="match status" value="1"/>
</dbReference>
<feature type="chain" id="PRO_5042059092" evidence="5">
    <location>
        <begin position="28"/>
        <end position="397"/>
    </location>
</feature>
<dbReference type="Pfam" id="PF25944">
    <property type="entry name" value="Beta-barrel_RND"/>
    <property type="match status" value="1"/>
</dbReference>
<evidence type="ECO:0000313" key="9">
    <source>
        <dbReference type="EMBL" id="WGM61121.1"/>
    </source>
</evidence>
<evidence type="ECO:0000313" key="10">
    <source>
        <dbReference type="Proteomes" id="UP000305410"/>
    </source>
</evidence>
<dbReference type="Gene3D" id="2.40.50.100">
    <property type="match status" value="1"/>
</dbReference>
<dbReference type="Proteomes" id="UP000305410">
    <property type="component" value="Chromosome Linear"/>
</dbReference>
<dbReference type="InterPro" id="IPR058626">
    <property type="entry name" value="MdtA-like_b-barrel"/>
</dbReference>
<dbReference type="Gene3D" id="2.40.420.20">
    <property type="match status" value="1"/>
</dbReference>
<dbReference type="Gene3D" id="2.40.30.170">
    <property type="match status" value="1"/>
</dbReference>
<gene>
    <name evidence="9" type="ORF">CFBP5506_15695</name>
</gene>
<reference evidence="9" key="1">
    <citation type="submission" date="2019-04" db="EMBL/GenBank/DDBJ databases">
        <authorList>
            <person name="Chiang H.-Y."/>
            <person name="Huang Y.-Y."/>
            <person name="Chou L."/>
            <person name="Lai E.-M."/>
            <person name="Kuo C.-H."/>
        </authorList>
    </citation>
    <scope>NUCLEOTIDE SEQUENCE</scope>
    <source>
        <strain evidence="9">CFBP5506</strain>
    </source>
</reference>
<dbReference type="RefSeq" id="WP_236760882.1">
    <property type="nucleotide sequence ID" value="NZ_CP122963.1"/>
</dbReference>
<dbReference type="NCBIfam" id="TIGR01730">
    <property type="entry name" value="RND_mfp"/>
    <property type="match status" value="1"/>
</dbReference>
<feature type="domain" description="Multidrug resistance protein MdtA-like beta-barrel" evidence="7">
    <location>
        <begin position="225"/>
        <end position="320"/>
    </location>
</feature>
<dbReference type="EMBL" id="CP122963">
    <property type="protein sequence ID" value="WGM61121.1"/>
    <property type="molecule type" value="Genomic_DNA"/>
</dbReference>
<keyword evidence="4" id="KW-0175">Coiled coil</keyword>
<dbReference type="GO" id="GO:0015562">
    <property type="term" value="F:efflux transmembrane transporter activity"/>
    <property type="evidence" value="ECO:0007669"/>
    <property type="project" value="TreeGrafter"/>
</dbReference>
<dbReference type="PANTHER" id="PTHR30469:SF33">
    <property type="entry name" value="SLR1207 PROTEIN"/>
    <property type="match status" value="1"/>
</dbReference>
<evidence type="ECO:0000256" key="3">
    <source>
        <dbReference type="ARBA" id="ARBA00022448"/>
    </source>
</evidence>
<feature type="signal peptide" evidence="5">
    <location>
        <begin position="1"/>
        <end position="27"/>
    </location>
</feature>
<dbReference type="InterPro" id="IPR030190">
    <property type="entry name" value="MacA_alpha-hairpin_sf"/>
</dbReference>
<dbReference type="GO" id="GO:1990281">
    <property type="term" value="C:efflux pump complex"/>
    <property type="evidence" value="ECO:0007669"/>
    <property type="project" value="TreeGrafter"/>
</dbReference>
<evidence type="ECO:0000259" key="8">
    <source>
        <dbReference type="Pfam" id="PF25967"/>
    </source>
</evidence>
<keyword evidence="3" id="KW-0813">Transport</keyword>
<dbReference type="InterPro" id="IPR006143">
    <property type="entry name" value="RND_pump_MFP"/>
</dbReference>
<dbReference type="InterPro" id="IPR058627">
    <property type="entry name" value="MdtA-like_C"/>
</dbReference>
<dbReference type="Gene3D" id="6.10.140.1990">
    <property type="match status" value="1"/>
</dbReference>
<comment type="similarity">
    <text evidence="2">Belongs to the membrane fusion protein (MFP) (TC 8.A.1) family.</text>
</comment>
<evidence type="ECO:0000256" key="1">
    <source>
        <dbReference type="ARBA" id="ARBA00004236"/>
    </source>
</evidence>
<dbReference type="InterPro" id="IPR058625">
    <property type="entry name" value="MdtA-like_BSH"/>
</dbReference>
<evidence type="ECO:0000256" key="2">
    <source>
        <dbReference type="ARBA" id="ARBA00009477"/>
    </source>
</evidence>
<dbReference type="GO" id="GO:1990961">
    <property type="term" value="P:xenobiotic detoxification by transmembrane export across the plasma membrane"/>
    <property type="evidence" value="ECO:0007669"/>
    <property type="project" value="InterPro"/>
</dbReference>
<evidence type="ECO:0000259" key="7">
    <source>
        <dbReference type="Pfam" id="PF25944"/>
    </source>
</evidence>
<evidence type="ECO:0000256" key="5">
    <source>
        <dbReference type="SAM" id="SignalP"/>
    </source>
</evidence>
<dbReference type="AlphaFoldDB" id="A0AAF0KG05"/>
<dbReference type="GO" id="GO:0030313">
    <property type="term" value="C:cell envelope"/>
    <property type="evidence" value="ECO:0007669"/>
    <property type="project" value="UniProtKB-SubCell"/>
</dbReference>
<protein>
    <submittedName>
        <fullName evidence="9">Efflux RND transporter periplasmic adaptor subunit</fullName>
    </submittedName>
</protein>
<proteinExistence type="inferred from homology"/>
<dbReference type="Pfam" id="PF25917">
    <property type="entry name" value="BSH_RND"/>
    <property type="match status" value="1"/>
</dbReference>
<organism evidence="9 10">
    <name type="scientific">Agrobacterium tumefaciens</name>
    <dbReference type="NCBI Taxonomy" id="358"/>
    <lineage>
        <taxon>Bacteria</taxon>
        <taxon>Pseudomonadati</taxon>
        <taxon>Pseudomonadota</taxon>
        <taxon>Alphaproteobacteria</taxon>
        <taxon>Hyphomicrobiales</taxon>
        <taxon>Rhizobiaceae</taxon>
        <taxon>Rhizobium/Agrobacterium group</taxon>
        <taxon>Agrobacterium</taxon>
        <taxon>Agrobacterium tumefaciens complex</taxon>
    </lineage>
</organism>
<accession>A0AAF0KG05</accession>
<keyword evidence="5" id="KW-0732">Signal</keyword>
<name>A0AAF0KG05_AGRTU</name>
<evidence type="ECO:0000256" key="4">
    <source>
        <dbReference type="ARBA" id="ARBA00023054"/>
    </source>
</evidence>
<reference evidence="9" key="2">
    <citation type="submission" date="2023-04" db="EMBL/GenBank/DDBJ databases">
        <title>Complete genome sequence of Agrobacterium salinitolerans CFBP5506.</title>
        <authorList>
            <person name="Yen H.-C."/>
            <person name="Yan X.-H."/>
            <person name="Lai E.-M."/>
            <person name="Kuo C.-H."/>
        </authorList>
    </citation>
    <scope>NUCLEOTIDE SEQUENCE</scope>
    <source>
        <strain evidence="9">CFBP5506</strain>
    </source>
</reference>
<sequence length="397" mass="41875">MKRKIARKNGLVIGSVIAVLAIGGASARTVFSGTDDQGEIVMPVVQGTVEEAVVASAVLEPSRLVNVGAQVSGQLKNLHVELGQKVKQGDLIGEVDSTPQANGLRIANAALANLKAQRRARDIQRQQAELAYNRQKTLNSASIVSTANRETAEAAFRALQAEVEALDAHILQASVEVENAEVNLGYTKVRAPIDGTVVAVVTKAGQTLNAVQAAPTIVSLAQLDTMRVKVQVSETDIGRVRVGQNVRFTIMGYPDSPISAKLEQIEPAPTAIAADSTTGTGTSGAVQGAQAVYYNALFKTPNADGRLRPMMTASVRIVVGKAENVPLVPWSALTDRDEDGRYHVRVRQASGAAVEKLVTVGLTDKINSQIIDGLSVGDKVIIPAEGETSTNTDMVTM</sequence>
<dbReference type="GO" id="GO:1990195">
    <property type="term" value="C:macrolide transmembrane transporter complex"/>
    <property type="evidence" value="ECO:0007669"/>
    <property type="project" value="InterPro"/>
</dbReference>
<evidence type="ECO:0000259" key="6">
    <source>
        <dbReference type="Pfam" id="PF25917"/>
    </source>
</evidence>